<feature type="chain" id="PRO_5043337027" evidence="1">
    <location>
        <begin position="21"/>
        <end position="150"/>
    </location>
</feature>
<sequence length="150" mass="16113">MRRQLFWSGYVLLALTAGAAVTVVAVPLAEPAAPDAAEDVVTYDQRQNGTENVRISLSDLKVVLAPADGLFQIMSMAGAQFLNSELAGAASEHRPTGVECTGFKCNNRHRQAAKKNRFKLSSLIAPLLNSQAEQKIAESESISINNNNTN</sequence>
<organism evidence="2 3">
    <name type="scientific">Macrosiphum euphorbiae</name>
    <name type="common">potato aphid</name>
    <dbReference type="NCBI Taxonomy" id="13131"/>
    <lineage>
        <taxon>Eukaryota</taxon>
        <taxon>Metazoa</taxon>
        <taxon>Ecdysozoa</taxon>
        <taxon>Arthropoda</taxon>
        <taxon>Hexapoda</taxon>
        <taxon>Insecta</taxon>
        <taxon>Pterygota</taxon>
        <taxon>Neoptera</taxon>
        <taxon>Paraneoptera</taxon>
        <taxon>Hemiptera</taxon>
        <taxon>Sternorrhyncha</taxon>
        <taxon>Aphidomorpha</taxon>
        <taxon>Aphidoidea</taxon>
        <taxon>Aphididae</taxon>
        <taxon>Macrosiphini</taxon>
        <taxon>Macrosiphum</taxon>
    </lineage>
</organism>
<gene>
    <name evidence="2" type="ORF">MEUPH1_LOCUS21723</name>
</gene>
<dbReference type="AlphaFoldDB" id="A0AAV0XI84"/>
<keyword evidence="1" id="KW-0732">Signal</keyword>
<reference evidence="2 3" key="1">
    <citation type="submission" date="2023-01" db="EMBL/GenBank/DDBJ databases">
        <authorList>
            <person name="Whitehead M."/>
        </authorList>
    </citation>
    <scope>NUCLEOTIDE SEQUENCE [LARGE SCALE GENOMIC DNA]</scope>
</reference>
<dbReference type="Proteomes" id="UP001160148">
    <property type="component" value="Unassembled WGS sequence"/>
</dbReference>
<evidence type="ECO:0000313" key="3">
    <source>
        <dbReference type="Proteomes" id="UP001160148"/>
    </source>
</evidence>
<proteinExistence type="predicted"/>
<evidence type="ECO:0000256" key="1">
    <source>
        <dbReference type="SAM" id="SignalP"/>
    </source>
</evidence>
<evidence type="ECO:0000313" key="2">
    <source>
        <dbReference type="EMBL" id="CAI6367226.1"/>
    </source>
</evidence>
<accession>A0AAV0XI84</accession>
<comment type="caution">
    <text evidence="2">The sequence shown here is derived from an EMBL/GenBank/DDBJ whole genome shotgun (WGS) entry which is preliminary data.</text>
</comment>
<feature type="signal peptide" evidence="1">
    <location>
        <begin position="1"/>
        <end position="20"/>
    </location>
</feature>
<keyword evidence="3" id="KW-1185">Reference proteome</keyword>
<name>A0AAV0XI84_9HEMI</name>
<protein>
    <submittedName>
        <fullName evidence="2">Uncharacterized protein</fullName>
    </submittedName>
</protein>
<dbReference type="EMBL" id="CARXXK010000004">
    <property type="protein sequence ID" value="CAI6367226.1"/>
    <property type="molecule type" value="Genomic_DNA"/>
</dbReference>